<gene>
    <name evidence="1" type="ORF">T440DRAFT_122960</name>
</gene>
<protein>
    <submittedName>
        <fullName evidence="1">Uncharacterized protein</fullName>
    </submittedName>
</protein>
<reference evidence="1" key="1">
    <citation type="submission" date="2020-01" db="EMBL/GenBank/DDBJ databases">
        <authorList>
            <consortium name="DOE Joint Genome Institute"/>
            <person name="Haridas S."/>
            <person name="Albert R."/>
            <person name="Binder M."/>
            <person name="Bloem J."/>
            <person name="Labutti K."/>
            <person name="Salamov A."/>
            <person name="Andreopoulos B."/>
            <person name="Baker S.E."/>
            <person name="Barry K."/>
            <person name="Bills G."/>
            <person name="Bluhm B.H."/>
            <person name="Cannon C."/>
            <person name="Castanera R."/>
            <person name="Culley D.E."/>
            <person name="Daum C."/>
            <person name="Ezra D."/>
            <person name="Gonzalez J.B."/>
            <person name="Henrissat B."/>
            <person name="Kuo A."/>
            <person name="Liang C."/>
            <person name="Lipzen A."/>
            <person name="Lutzoni F."/>
            <person name="Magnuson J."/>
            <person name="Mondo S."/>
            <person name="Nolan M."/>
            <person name="Ohm R."/>
            <person name="Pangilinan J."/>
            <person name="Park H.-J."/>
            <person name="Ramirez L."/>
            <person name="Alfaro M."/>
            <person name="Sun H."/>
            <person name="Tritt A."/>
            <person name="Yoshinaga Y."/>
            <person name="Zwiers L.-H."/>
            <person name="Turgeon B.G."/>
            <person name="Goodwin S.B."/>
            <person name="Spatafora J.W."/>
            <person name="Crous P.W."/>
            <person name="Grigoriev I.V."/>
        </authorList>
    </citation>
    <scope>NUCLEOTIDE SEQUENCE</scope>
    <source>
        <strain evidence="1">IPT5</strain>
    </source>
</reference>
<dbReference type="AlphaFoldDB" id="A0A6A7B5C4"/>
<evidence type="ECO:0000313" key="2">
    <source>
        <dbReference type="Proteomes" id="UP000799423"/>
    </source>
</evidence>
<feature type="non-terminal residue" evidence="1">
    <location>
        <position position="1"/>
    </location>
</feature>
<accession>A0A6A7B5C4</accession>
<proteinExistence type="predicted"/>
<keyword evidence="2" id="KW-1185">Reference proteome</keyword>
<organism evidence="1 2">
    <name type="scientific">Plenodomus tracheiphilus IPT5</name>
    <dbReference type="NCBI Taxonomy" id="1408161"/>
    <lineage>
        <taxon>Eukaryota</taxon>
        <taxon>Fungi</taxon>
        <taxon>Dikarya</taxon>
        <taxon>Ascomycota</taxon>
        <taxon>Pezizomycotina</taxon>
        <taxon>Dothideomycetes</taxon>
        <taxon>Pleosporomycetidae</taxon>
        <taxon>Pleosporales</taxon>
        <taxon>Pleosporineae</taxon>
        <taxon>Leptosphaeriaceae</taxon>
        <taxon>Plenodomus</taxon>
    </lineage>
</organism>
<dbReference type="Proteomes" id="UP000799423">
    <property type="component" value="Unassembled WGS sequence"/>
</dbReference>
<evidence type="ECO:0000313" key="1">
    <source>
        <dbReference type="EMBL" id="KAF2849655.1"/>
    </source>
</evidence>
<sequence length="134" mass="14523">QAPKSPPPPQPYACPRCHHRRPACCTGLCDSSQRGCAIPDSISEHSHRGGGGLQQGFATWRCYHGRGCGTASPRLTSSTTLLGLRASYWGEQRGTTHAALSCNAACIFRSICTAAVRFRPRRYQGSKTARRLHA</sequence>
<dbReference type="EMBL" id="MU006310">
    <property type="protein sequence ID" value="KAF2849655.1"/>
    <property type="molecule type" value="Genomic_DNA"/>
</dbReference>
<dbReference type="OrthoDB" id="10591601at2759"/>
<name>A0A6A7B5C4_9PLEO</name>